<dbReference type="STRING" id="36849.OXPF_10850"/>
<evidence type="ECO:0000256" key="1">
    <source>
        <dbReference type="SAM" id="Phobius"/>
    </source>
</evidence>
<dbReference type="OrthoDB" id="9764596at2"/>
<evidence type="ECO:0000313" key="3">
    <source>
        <dbReference type="Proteomes" id="UP000050326"/>
    </source>
</evidence>
<dbReference type="SUPFAM" id="SSF103473">
    <property type="entry name" value="MFS general substrate transporter"/>
    <property type="match status" value="1"/>
</dbReference>
<feature type="transmembrane region" description="Helical" evidence="1">
    <location>
        <begin position="154"/>
        <end position="176"/>
    </location>
</feature>
<proteinExistence type="predicted"/>
<feature type="transmembrane region" description="Helical" evidence="1">
    <location>
        <begin position="373"/>
        <end position="400"/>
    </location>
</feature>
<comment type="caution">
    <text evidence="2">The sequence shown here is derived from an EMBL/GenBank/DDBJ whole genome shotgun (WGS) entry which is preliminary data.</text>
</comment>
<dbReference type="PANTHER" id="PTHR11328">
    <property type="entry name" value="MAJOR FACILITATOR SUPERFAMILY DOMAIN-CONTAINING PROTEIN"/>
    <property type="match status" value="1"/>
</dbReference>
<keyword evidence="1" id="KW-0812">Transmembrane</keyword>
<dbReference type="Pfam" id="PF13347">
    <property type="entry name" value="MFS_2"/>
    <property type="match status" value="1"/>
</dbReference>
<dbReference type="EMBL" id="LKET01000026">
    <property type="protein sequence ID" value="KPU45194.1"/>
    <property type="molecule type" value="Genomic_DNA"/>
</dbReference>
<feature type="transmembrane region" description="Helical" evidence="1">
    <location>
        <begin position="182"/>
        <end position="201"/>
    </location>
</feature>
<dbReference type="RefSeq" id="WP_054874191.1">
    <property type="nucleotide sequence ID" value="NZ_LKET01000026.1"/>
</dbReference>
<dbReference type="GO" id="GO:0015293">
    <property type="term" value="F:symporter activity"/>
    <property type="evidence" value="ECO:0007669"/>
    <property type="project" value="InterPro"/>
</dbReference>
<dbReference type="InterPro" id="IPR039672">
    <property type="entry name" value="MFS_2"/>
</dbReference>
<feature type="transmembrane region" description="Helical" evidence="1">
    <location>
        <begin position="328"/>
        <end position="352"/>
    </location>
</feature>
<dbReference type="Proteomes" id="UP000050326">
    <property type="component" value="Unassembled WGS sequence"/>
</dbReference>
<dbReference type="GO" id="GO:0005886">
    <property type="term" value="C:plasma membrane"/>
    <property type="evidence" value="ECO:0007669"/>
    <property type="project" value="TreeGrafter"/>
</dbReference>
<organism evidence="2 3">
    <name type="scientific">Oxobacter pfennigii</name>
    <dbReference type="NCBI Taxonomy" id="36849"/>
    <lineage>
        <taxon>Bacteria</taxon>
        <taxon>Bacillati</taxon>
        <taxon>Bacillota</taxon>
        <taxon>Clostridia</taxon>
        <taxon>Eubacteriales</taxon>
        <taxon>Clostridiaceae</taxon>
        <taxon>Oxobacter</taxon>
    </lineage>
</organism>
<feature type="transmembrane region" description="Helical" evidence="1">
    <location>
        <begin position="238"/>
        <end position="264"/>
    </location>
</feature>
<feature type="transmembrane region" description="Helical" evidence="1">
    <location>
        <begin position="79"/>
        <end position="97"/>
    </location>
</feature>
<feature type="transmembrane region" description="Helical" evidence="1">
    <location>
        <begin position="109"/>
        <end position="133"/>
    </location>
</feature>
<evidence type="ECO:0000313" key="2">
    <source>
        <dbReference type="EMBL" id="KPU45194.1"/>
    </source>
</evidence>
<dbReference type="AlphaFoldDB" id="A0A0P8YZA4"/>
<keyword evidence="3" id="KW-1185">Reference proteome</keyword>
<keyword evidence="1" id="KW-1133">Transmembrane helix</keyword>
<keyword evidence="1" id="KW-0472">Membrane</keyword>
<reference evidence="2 3" key="1">
    <citation type="submission" date="2015-09" db="EMBL/GenBank/DDBJ databases">
        <title>Genome sequence of Oxobacter pfennigii DSM 3222.</title>
        <authorList>
            <person name="Poehlein A."/>
            <person name="Bengelsdorf F.R."/>
            <person name="Schiel-Bengelsdorf B."/>
            <person name="Duerre P."/>
            <person name="Daniel R."/>
        </authorList>
    </citation>
    <scope>NUCLEOTIDE SEQUENCE [LARGE SCALE GENOMIC DNA]</scope>
    <source>
        <strain evidence="2 3">DSM 3222</strain>
    </source>
</reference>
<sequence length="457" mass="49457">MSKLKSSEINAYAFYSFASSLAFAIPMSYLTIFMTENLLYSAALMGTTLLIARAIDFVIGLIAGSVVSKTNFKWGKYRSWLIILRFVVFFGIVIQFIDTSKLPTYTKMIVTILGYGMLHFSMNFIQTAQYGVLSAMAGSDMEDRDKLSIRGTQWMAAGNILVSAITLPFIQAITPYVGSSNAYTIAATLFGLVLVVGNMMLSKAAAPYDIPQPKDTATNVVSTKISDLVKSVATNSQLLVYITASSLFNIGLMTFNGILAYYFMYVLGNFLLMSLAMTITTAFGLVASIIGPKIGRKLGKKNAMVYGLLIYAAGNLCISFFAKGSLVVYIIFSCISAVAMYFFQAFGPLYVLDAGEYGFYKTGKDYRAMATGLFTMPFKIGFALGGAVSGYGLAIIGYTAGMTPTPQFVDKFMLLLGGIPAAFYVVAAVLMIVGYKITDEDAAKYAAANIERLAKTS</sequence>
<feature type="transmembrane region" description="Helical" evidence="1">
    <location>
        <begin position="12"/>
        <end position="32"/>
    </location>
</feature>
<feature type="transmembrane region" description="Helical" evidence="1">
    <location>
        <begin position="412"/>
        <end position="435"/>
    </location>
</feature>
<dbReference type="Gene3D" id="1.20.1250.20">
    <property type="entry name" value="MFS general substrate transporter like domains"/>
    <property type="match status" value="2"/>
</dbReference>
<gene>
    <name evidence="2" type="primary">yjmB_4</name>
    <name evidence="2" type="ORF">OXPF_10850</name>
</gene>
<name>A0A0P8YZA4_9CLOT</name>
<dbReference type="GO" id="GO:0008643">
    <property type="term" value="P:carbohydrate transport"/>
    <property type="evidence" value="ECO:0007669"/>
    <property type="project" value="InterPro"/>
</dbReference>
<accession>A0A0P8YZA4</accession>
<dbReference type="PANTHER" id="PTHR11328:SF24">
    <property type="entry name" value="MAJOR FACILITATOR SUPERFAMILY (MFS) PROFILE DOMAIN-CONTAINING PROTEIN"/>
    <property type="match status" value="1"/>
</dbReference>
<feature type="transmembrane region" description="Helical" evidence="1">
    <location>
        <begin position="303"/>
        <end position="322"/>
    </location>
</feature>
<feature type="transmembrane region" description="Helical" evidence="1">
    <location>
        <begin position="38"/>
        <end position="67"/>
    </location>
</feature>
<protein>
    <submittedName>
        <fullName evidence="2">Putative symporter YjmB</fullName>
    </submittedName>
</protein>
<feature type="transmembrane region" description="Helical" evidence="1">
    <location>
        <begin position="270"/>
        <end position="291"/>
    </location>
</feature>
<dbReference type="InterPro" id="IPR036259">
    <property type="entry name" value="MFS_trans_sf"/>
</dbReference>